<evidence type="ECO:0000313" key="5">
    <source>
        <dbReference type="Proteomes" id="UP001057375"/>
    </source>
</evidence>
<evidence type="ECO:0000313" key="4">
    <source>
        <dbReference type="EMBL" id="GKT27933.1"/>
    </source>
</evidence>
<sequence>RRLQEVKGAHTVGELQQIASEEDEEYVVEEIVNHRLDEDGEHEFEVKWAGFEGEENSWETFETVKSTIALDRYIERFPDLKEKYKEE</sequence>
<dbReference type="SUPFAM" id="SSF54160">
    <property type="entry name" value="Chromo domain-like"/>
    <property type="match status" value="1"/>
</dbReference>
<dbReference type="InterPro" id="IPR023779">
    <property type="entry name" value="Chromodomain_CS"/>
</dbReference>
<dbReference type="PROSITE" id="PS00598">
    <property type="entry name" value="CHROMO_1"/>
    <property type="match status" value="1"/>
</dbReference>
<dbReference type="InterPro" id="IPR023780">
    <property type="entry name" value="Chromo_domain"/>
</dbReference>
<protein>
    <recommendedName>
        <fullName evidence="3">Chromo domain-containing protein</fullName>
    </recommendedName>
</protein>
<feature type="non-terminal residue" evidence="4">
    <location>
        <position position="1"/>
    </location>
</feature>
<name>A0ABQ5K5S3_9EUKA</name>
<gene>
    <name evidence="4" type="ORF">ADUPG1_004819</name>
</gene>
<dbReference type="EMBL" id="BQXS01007516">
    <property type="protein sequence ID" value="GKT27933.1"/>
    <property type="molecule type" value="Genomic_DNA"/>
</dbReference>
<comment type="subcellular location">
    <subcellularLocation>
        <location evidence="1">Nucleus</location>
    </subcellularLocation>
</comment>
<organism evidence="4 5">
    <name type="scientific">Aduncisulcus paluster</name>
    <dbReference type="NCBI Taxonomy" id="2918883"/>
    <lineage>
        <taxon>Eukaryota</taxon>
        <taxon>Metamonada</taxon>
        <taxon>Carpediemonas-like organisms</taxon>
        <taxon>Aduncisulcus</taxon>
    </lineage>
</organism>
<dbReference type="PROSITE" id="PS50013">
    <property type="entry name" value="CHROMO_2"/>
    <property type="match status" value="1"/>
</dbReference>
<dbReference type="InterPro" id="IPR016197">
    <property type="entry name" value="Chromo-like_dom_sf"/>
</dbReference>
<dbReference type="InterPro" id="IPR051219">
    <property type="entry name" value="Heterochromatin_chromo-domain"/>
</dbReference>
<evidence type="ECO:0000256" key="1">
    <source>
        <dbReference type="ARBA" id="ARBA00004123"/>
    </source>
</evidence>
<dbReference type="SMART" id="SM00298">
    <property type="entry name" value="CHROMO"/>
    <property type="match status" value="1"/>
</dbReference>
<comment type="caution">
    <text evidence="4">The sequence shown here is derived from an EMBL/GenBank/DDBJ whole genome shotgun (WGS) entry which is preliminary data.</text>
</comment>
<proteinExistence type="predicted"/>
<evidence type="ECO:0000256" key="2">
    <source>
        <dbReference type="ARBA" id="ARBA00023242"/>
    </source>
</evidence>
<reference evidence="4" key="1">
    <citation type="submission" date="2022-03" db="EMBL/GenBank/DDBJ databases">
        <title>Draft genome sequence of Aduncisulcus paluster, a free-living microaerophilic Fornicata.</title>
        <authorList>
            <person name="Yuyama I."/>
            <person name="Kume K."/>
            <person name="Tamura T."/>
            <person name="Inagaki Y."/>
            <person name="Hashimoto T."/>
        </authorList>
    </citation>
    <scope>NUCLEOTIDE SEQUENCE</scope>
    <source>
        <strain evidence="4">NY0171</strain>
    </source>
</reference>
<keyword evidence="5" id="KW-1185">Reference proteome</keyword>
<dbReference type="InterPro" id="IPR000953">
    <property type="entry name" value="Chromo/chromo_shadow_dom"/>
</dbReference>
<feature type="domain" description="Chromo" evidence="3">
    <location>
        <begin position="26"/>
        <end position="87"/>
    </location>
</feature>
<evidence type="ECO:0000259" key="3">
    <source>
        <dbReference type="PROSITE" id="PS50013"/>
    </source>
</evidence>
<dbReference type="Gene3D" id="2.40.50.40">
    <property type="match status" value="1"/>
</dbReference>
<dbReference type="PANTHER" id="PTHR22812">
    <property type="entry name" value="CHROMOBOX PROTEIN"/>
    <property type="match status" value="1"/>
</dbReference>
<keyword evidence="2" id="KW-0539">Nucleus</keyword>
<dbReference type="Proteomes" id="UP001057375">
    <property type="component" value="Unassembled WGS sequence"/>
</dbReference>
<dbReference type="Pfam" id="PF00385">
    <property type="entry name" value="Chromo"/>
    <property type="match status" value="1"/>
</dbReference>
<accession>A0ABQ5K5S3</accession>